<organism evidence="2 3">
    <name type="scientific">Mycena sanguinolenta</name>
    <dbReference type="NCBI Taxonomy" id="230812"/>
    <lineage>
        <taxon>Eukaryota</taxon>
        <taxon>Fungi</taxon>
        <taxon>Dikarya</taxon>
        <taxon>Basidiomycota</taxon>
        <taxon>Agaricomycotina</taxon>
        <taxon>Agaricomycetes</taxon>
        <taxon>Agaricomycetidae</taxon>
        <taxon>Agaricales</taxon>
        <taxon>Marasmiineae</taxon>
        <taxon>Mycenaceae</taxon>
        <taxon>Mycena</taxon>
    </lineage>
</organism>
<evidence type="ECO:0000256" key="1">
    <source>
        <dbReference type="SAM" id="Phobius"/>
    </source>
</evidence>
<keyword evidence="1" id="KW-1133">Transmembrane helix</keyword>
<dbReference type="AlphaFoldDB" id="A0A8H7D1B1"/>
<keyword evidence="1" id="KW-0472">Membrane</keyword>
<keyword evidence="1" id="KW-0812">Transmembrane</keyword>
<evidence type="ECO:0000313" key="2">
    <source>
        <dbReference type="EMBL" id="KAF7355767.1"/>
    </source>
</evidence>
<feature type="transmembrane region" description="Helical" evidence="1">
    <location>
        <begin position="166"/>
        <end position="188"/>
    </location>
</feature>
<comment type="caution">
    <text evidence="2">The sequence shown here is derived from an EMBL/GenBank/DDBJ whole genome shotgun (WGS) entry which is preliminary data.</text>
</comment>
<feature type="transmembrane region" description="Helical" evidence="1">
    <location>
        <begin position="92"/>
        <end position="115"/>
    </location>
</feature>
<name>A0A8H7D1B1_9AGAR</name>
<sequence>MRRGSTLQAGRSILSSEPRAPFVEHPLRMETQYCMDSVDFTRRWWQAMEILYQVAFALVFYVCFLALFYLAIRHLWLHKVSGGRSMVALTSVMFVFATAQLVLSLVLSVYVLQLLRLDVEGNSRKHATLVANRITYAQDIFLTTNNAFTDSLFIRRCYVVWGRRKLIITVPILMLAATTVLGYVSAIQIDQFNKATFSSIIPFAMAAVTNVLLTTLTAGRIWWAGKEVRRNLRESFDKDYSVAAAMCLESGAIYSFFVIAFIITGILSAHSAQSSGSNVINNLLAGALPQAVNIVPIIIMVRVGLIRGVETTSSESESPNPDLSFVSIRLGSFSNSD</sequence>
<proteinExistence type="predicted"/>
<feature type="transmembrane region" description="Helical" evidence="1">
    <location>
        <begin position="287"/>
        <end position="305"/>
    </location>
</feature>
<feature type="transmembrane region" description="Helical" evidence="1">
    <location>
        <begin position="200"/>
        <end position="223"/>
    </location>
</feature>
<protein>
    <submittedName>
        <fullName evidence="2">Uncharacterized protein</fullName>
    </submittedName>
</protein>
<dbReference type="EMBL" id="JACAZH010000011">
    <property type="protein sequence ID" value="KAF7355767.1"/>
    <property type="molecule type" value="Genomic_DNA"/>
</dbReference>
<dbReference type="Proteomes" id="UP000623467">
    <property type="component" value="Unassembled WGS sequence"/>
</dbReference>
<reference evidence="2" key="1">
    <citation type="submission" date="2020-05" db="EMBL/GenBank/DDBJ databases">
        <title>Mycena genomes resolve the evolution of fungal bioluminescence.</title>
        <authorList>
            <person name="Tsai I.J."/>
        </authorList>
    </citation>
    <scope>NUCLEOTIDE SEQUENCE</scope>
    <source>
        <strain evidence="2">160909Yilan</strain>
    </source>
</reference>
<feature type="transmembrane region" description="Helical" evidence="1">
    <location>
        <begin position="243"/>
        <end position="267"/>
    </location>
</feature>
<accession>A0A8H7D1B1</accession>
<evidence type="ECO:0000313" key="3">
    <source>
        <dbReference type="Proteomes" id="UP000623467"/>
    </source>
</evidence>
<keyword evidence="3" id="KW-1185">Reference proteome</keyword>
<gene>
    <name evidence="2" type="ORF">MSAN_01494600</name>
</gene>
<feature type="transmembrane region" description="Helical" evidence="1">
    <location>
        <begin position="50"/>
        <end position="72"/>
    </location>
</feature>
<dbReference type="OrthoDB" id="3226582at2759"/>